<dbReference type="STRING" id="1754190.A0A1Y2BYE4"/>
<evidence type="ECO:0000313" key="2">
    <source>
        <dbReference type="EMBL" id="ORY39756.1"/>
    </source>
</evidence>
<dbReference type="OrthoDB" id="20900at2759"/>
<evidence type="ECO:0000256" key="1">
    <source>
        <dbReference type="SAM" id="MobiDB-lite"/>
    </source>
</evidence>
<feature type="compositionally biased region" description="Basic and acidic residues" evidence="1">
    <location>
        <begin position="310"/>
        <end position="324"/>
    </location>
</feature>
<dbReference type="GO" id="GO:0005634">
    <property type="term" value="C:nucleus"/>
    <property type="evidence" value="ECO:0007669"/>
    <property type="project" value="TreeGrafter"/>
</dbReference>
<dbReference type="GO" id="GO:0006364">
    <property type="term" value="P:rRNA processing"/>
    <property type="evidence" value="ECO:0007669"/>
    <property type="project" value="TreeGrafter"/>
</dbReference>
<proteinExistence type="predicted"/>
<sequence length="351" mass="40899">MESYIDLFGLSFFNEFKEKIFTLILKDIHLLNNLDNKNNIIIENKPKKRKLEKNLNIMQDVKIQDVERLIALLQFLKKISIYRESFKLETSLEIDEYIIKFLLEQAQKSNNRTEKFNILLLECYNCLINSVIYSSNSTSPCLSYAIKIFSLGLNDFSVKIREICKDALIKCNSLIHPYLPSIYKSSSIQNNLKKSIQSKGKETVALPFENTEINSLNNEENTMEVEMENDAEEDTNNEDVQELIIEDKEETKIIEPKKTNMIKQTKKEEEHFIINEQTDNKIDSSTNNKKENLEVKIINSESETQEEESSEIKNFNKIEKKEETNISYDENSDNSDSDIELPDIVVDSDEQ</sequence>
<accession>A0A1Y2BYE4</accession>
<dbReference type="PANTHER" id="PTHR34105:SF1">
    <property type="entry name" value="PROLINE-, GLUTAMIC ACID- AND LEUCINE-RICH PROTEIN 1"/>
    <property type="match status" value="1"/>
</dbReference>
<protein>
    <submittedName>
        <fullName evidence="2">Uncharacterized protein</fullName>
    </submittedName>
</protein>
<reference evidence="2 3" key="1">
    <citation type="submission" date="2016-08" db="EMBL/GenBank/DDBJ databases">
        <title>A Parts List for Fungal Cellulosomes Revealed by Comparative Genomics.</title>
        <authorList>
            <consortium name="DOE Joint Genome Institute"/>
            <person name="Haitjema C.H."/>
            <person name="Gilmore S.P."/>
            <person name="Henske J.K."/>
            <person name="Solomon K.V."/>
            <person name="De Groot R."/>
            <person name="Kuo A."/>
            <person name="Mondo S.J."/>
            <person name="Salamov A.A."/>
            <person name="Labutti K."/>
            <person name="Zhao Z."/>
            <person name="Chiniquy J."/>
            <person name="Barry K."/>
            <person name="Brewer H.M."/>
            <person name="Purvine S.O."/>
            <person name="Wright A.T."/>
            <person name="Boxma B."/>
            <person name="Van Alen T."/>
            <person name="Hackstein J.H."/>
            <person name="Baker S.E."/>
            <person name="Grigoriev I.V."/>
            <person name="O'Malley M.A."/>
        </authorList>
    </citation>
    <scope>NUCLEOTIDE SEQUENCE [LARGE SCALE GENOMIC DNA]</scope>
    <source>
        <strain evidence="2 3">G1</strain>
    </source>
</reference>
<dbReference type="AlphaFoldDB" id="A0A1Y2BYE4"/>
<dbReference type="Proteomes" id="UP000193920">
    <property type="component" value="Unassembled WGS sequence"/>
</dbReference>
<evidence type="ECO:0000313" key="3">
    <source>
        <dbReference type="Proteomes" id="UP000193920"/>
    </source>
</evidence>
<gene>
    <name evidence="2" type="ORF">LY90DRAFT_672314</name>
</gene>
<organism evidence="2 3">
    <name type="scientific">Neocallimastix californiae</name>
    <dbReference type="NCBI Taxonomy" id="1754190"/>
    <lineage>
        <taxon>Eukaryota</taxon>
        <taxon>Fungi</taxon>
        <taxon>Fungi incertae sedis</taxon>
        <taxon>Chytridiomycota</taxon>
        <taxon>Chytridiomycota incertae sedis</taxon>
        <taxon>Neocallimastigomycetes</taxon>
        <taxon>Neocallimastigales</taxon>
        <taxon>Neocallimastigaceae</taxon>
        <taxon>Neocallimastix</taxon>
    </lineage>
</organism>
<dbReference type="EMBL" id="MCOG01000130">
    <property type="protein sequence ID" value="ORY39756.1"/>
    <property type="molecule type" value="Genomic_DNA"/>
</dbReference>
<name>A0A1Y2BYE4_9FUNG</name>
<dbReference type="PANTHER" id="PTHR34105">
    <property type="entry name" value="PROLINE-, GLUTAMIC ACID- AND LEUCINE-RICH PROTEIN 1"/>
    <property type="match status" value="1"/>
</dbReference>
<feature type="compositionally biased region" description="Acidic residues" evidence="1">
    <location>
        <begin position="330"/>
        <end position="351"/>
    </location>
</feature>
<feature type="region of interest" description="Disordered" evidence="1">
    <location>
        <begin position="279"/>
        <end position="351"/>
    </location>
</feature>
<feature type="compositionally biased region" description="Basic and acidic residues" evidence="1">
    <location>
        <begin position="279"/>
        <end position="294"/>
    </location>
</feature>
<keyword evidence="3" id="KW-1185">Reference proteome</keyword>
<comment type="caution">
    <text evidence="2">The sequence shown here is derived from an EMBL/GenBank/DDBJ whole genome shotgun (WGS) entry which is preliminary data.</text>
</comment>